<dbReference type="RefSeq" id="WP_085618721.1">
    <property type="nucleotide sequence ID" value="NZ_JFKB01000006.1"/>
</dbReference>
<accession>A0A1Y2LCE5</accession>
<name>A0A1Y2LCE5_9PROT</name>
<proteinExistence type="predicted"/>
<dbReference type="Proteomes" id="UP000193396">
    <property type="component" value="Unassembled WGS sequence"/>
</dbReference>
<gene>
    <name evidence="1" type="ORF">TALK_10915</name>
</gene>
<dbReference type="EMBL" id="JFKB01000006">
    <property type="protein sequence ID" value="OSQ48083.1"/>
    <property type="molecule type" value="Genomic_DNA"/>
</dbReference>
<sequence length="477" mass="53666">MARFSSVFHLSNSQAELDFVDIELNGDVPLYLDPYAIQIREDEWSEVCGDHIRSFFDEVLQGLRAGNDEQVVHLLSHLGEPNETHLGQSKGSPRGRGFGTEKAKKLAGALRNSRAFETGLLADVAEAELFIHGVGPDLISDLTTNVLRQPLATYTLNQCELHDVETVQVSSLPPCWNPVTCRWESRALNLPVYQGLPILLVPKFSVRQRLCLDGQEFYNFHMIEHLRAEYLEAGAGIVHFFKDGRPHVFKKDVKERHPFVKDALAEFVRDNPNVLELYKQVKGAEGALSATDFDAAFDEREFARELPRVLAGIPTGNNDADVYHNCVLGILTFLFYPNLINPIKEMAIHQGRKRLDIKYTNTGERGFFSSILQSPQTRALSVPVECKNYSTDINNPELDQLTGRFGHTRGFLGFLLCRSVNDRARLLQKCKDAALDGRGVIIILEDNDLNEMLHLVSIGSRRNISDFLQNKLDAVTH</sequence>
<dbReference type="STRING" id="1293890.TALK_10915"/>
<evidence type="ECO:0008006" key="3">
    <source>
        <dbReference type="Google" id="ProtNLM"/>
    </source>
</evidence>
<protein>
    <recommendedName>
        <fullName evidence="3">Restriction endonuclease type IV Mrr domain-containing protein</fullName>
    </recommendedName>
</protein>
<dbReference type="AlphaFoldDB" id="A0A1Y2LCE5"/>
<reference evidence="1 2" key="1">
    <citation type="submission" date="2014-03" db="EMBL/GenBank/DDBJ databases">
        <title>The draft genome sequence of Thalassospira alkalitolerans JCM 18968.</title>
        <authorList>
            <person name="Lai Q."/>
            <person name="Shao Z."/>
        </authorList>
    </citation>
    <scope>NUCLEOTIDE SEQUENCE [LARGE SCALE GENOMIC DNA]</scope>
    <source>
        <strain evidence="1 2">JCM 18968</strain>
    </source>
</reference>
<organism evidence="1 2">
    <name type="scientific">Thalassospira alkalitolerans</name>
    <dbReference type="NCBI Taxonomy" id="1293890"/>
    <lineage>
        <taxon>Bacteria</taxon>
        <taxon>Pseudomonadati</taxon>
        <taxon>Pseudomonadota</taxon>
        <taxon>Alphaproteobacteria</taxon>
        <taxon>Rhodospirillales</taxon>
        <taxon>Thalassospiraceae</taxon>
        <taxon>Thalassospira</taxon>
    </lineage>
</organism>
<dbReference type="OrthoDB" id="6691177at2"/>
<evidence type="ECO:0000313" key="1">
    <source>
        <dbReference type="EMBL" id="OSQ48083.1"/>
    </source>
</evidence>
<keyword evidence="2" id="KW-1185">Reference proteome</keyword>
<evidence type="ECO:0000313" key="2">
    <source>
        <dbReference type="Proteomes" id="UP000193396"/>
    </source>
</evidence>
<comment type="caution">
    <text evidence="1">The sequence shown here is derived from an EMBL/GenBank/DDBJ whole genome shotgun (WGS) entry which is preliminary data.</text>
</comment>